<dbReference type="PANTHER" id="PTHR18841:SF0">
    <property type="entry name" value="VITELLINE MEMBRANE OUTER LAYER 1 HOMOLOG A-RELATED"/>
    <property type="match status" value="1"/>
</dbReference>
<comment type="caution">
    <text evidence="1">The sequence shown here is derived from an EMBL/GenBank/DDBJ whole genome shotgun (WGS) entry which is preliminary data.</text>
</comment>
<dbReference type="PANTHER" id="PTHR18841">
    <property type="entry name" value="VITELLINE MEMBRANE OUTER LAYER PROTEIN I-RELATED"/>
    <property type="match status" value="1"/>
</dbReference>
<dbReference type="InterPro" id="IPR005515">
    <property type="entry name" value="VOMI"/>
</dbReference>
<dbReference type="Pfam" id="PF03762">
    <property type="entry name" value="VOMI"/>
    <property type="match status" value="1"/>
</dbReference>
<sequence length="225" mass="24654">MRLLNSTRIFPHFHSLSAPCKTHTFVKSTELIMTTSWVWISIVLAVASTAYAQRPITVWLESTRRTNWGDWAEEAICPEGTFVTGFRTKNQPDQGIFVDDTAMNAVELVCKGPEGPATYIKSGEALHGNWGTFYECLAPARGTGFQMRAEGPTLDNTAANNIALYCDGSRMEGNGNTWGDWTERLNCPTGTLLCGYKAQIAVQLPSAIDDTGLNNLDMACCLESS</sequence>
<dbReference type="Proteomes" id="UP000198287">
    <property type="component" value="Unassembled WGS sequence"/>
</dbReference>
<name>A0A226D5F2_FOLCA</name>
<evidence type="ECO:0000313" key="1">
    <source>
        <dbReference type="EMBL" id="OXA40413.1"/>
    </source>
</evidence>
<dbReference type="OMA" id="APCKTHT"/>
<dbReference type="InterPro" id="IPR036706">
    <property type="entry name" value="VOMI_sf"/>
</dbReference>
<accession>A0A226D5F2</accession>
<organism evidence="1 2">
    <name type="scientific">Folsomia candida</name>
    <name type="common">Springtail</name>
    <dbReference type="NCBI Taxonomy" id="158441"/>
    <lineage>
        <taxon>Eukaryota</taxon>
        <taxon>Metazoa</taxon>
        <taxon>Ecdysozoa</taxon>
        <taxon>Arthropoda</taxon>
        <taxon>Hexapoda</taxon>
        <taxon>Collembola</taxon>
        <taxon>Entomobryomorpha</taxon>
        <taxon>Isotomoidea</taxon>
        <taxon>Isotomidae</taxon>
        <taxon>Proisotominae</taxon>
        <taxon>Folsomia</taxon>
    </lineage>
</organism>
<dbReference type="OrthoDB" id="6329319at2759"/>
<dbReference type="EMBL" id="LNIX01000033">
    <property type="protein sequence ID" value="OXA40413.1"/>
    <property type="molecule type" value="Genomic_DNA"/>
</dbReference>
<dbReference type="GO" id="GO:0005615">
    <property type="term" value="C:extracellular space"/>
    <property type="evidence" value="ECO:0007669"/>
    <property type="project" value="TreeGrafter"/>
</dbReference>
<proteinExistence type="predicted"/>
<dbReference type="SUPFAM" id="SSF51092">
    <property type="entry name" value="Vitelline membrane outer protein-I (VMO-I)"/>
    <property type="match status" value="1"/>
</dbReference>
<dbReference type="AlphaFoldDB" id="A0A226D5F2"/>
<evidence type="ECO:0000313" key="2">
    <source>
        <dbReference type="Proteomes" id="UP000198287"/>
    </source>
</evidence>
<protein>
    <submittedName>
        <fullName evidence="1">Vitelline membrane outer layer protein 1</fullName>
    </submittedName>
</protein>
<dbReference type="Gene3D" id="2.100.10.20">
    <property type="entry name" value="Vitelline membrane outer layer protein I (VOMI)"/>
    <property type="match status" value="1"/>
</dbReference>
<reference evidence="1 2" key="1">
    <citation type="submission" date="2015-12" db="EMBL/GenBank/DDBJ databases">
        <title>The genome of Folsomia candida.</title>
        <authorList>
            <person name="Faddeeva A."/>
            <person name="Derks M.F."/>
            <person name="Anvar Y."/>
            <person name="Smit S."/>
            <person name="Van Straalen N."/>
            <person name="Roelofs D."/>
        </authorList>
    </citation>
    <scope>NUCLEOTIDE SEQUENCE [LARGE SCALE GENOMIC DNA]</scope>
    <source>
        <strain evidence="1 2">VU population</strain>
        <tissue evidence="1">Whole body</tissue>
    </source>
</reference>
<gene>
    <name evidence="1" type="ORF">Fcan01_24818</name>
</gene>
<keyword evidence="2" id="KW-1185">Reference proteome</keyword>
<dbReference type="STRING" id="158441.A0A226D5F2"/>